<dbReference type="AlphaFoldDB" id="A0A379MWD9"/>
<proteinExistence type="predicted"/>
<dbReference type="EMBL" id="UGVN01000001">
    <property type="protein sequence ID" value="SUE38803.1"/>
    <property type="molecule type" value="Genomic_DNA"/>
</dbReference>
<organism evidence="2 3">
    <name type="scientific">Roseomonas mucosa</name>
    <dbReference type="NCBI Taxonomy" id="207340"/>
    <lineage>
        <taxon>Bacteria</taxon>
        <taxon>Pseudomonadati</taxon>
        <taxon>Pseudomonadota</taxon>
        <taxon>Alphaproteobacteria</taxon>
        <taxon>Acetobacterales</taxon>
        <taxon>Roseomonadaceae</taxon>
        <taxon>Roseomonas</taxon>
    </lineage>
</organism>
<feature type="domain" description="Insertion element IS402-like" evidence="1">
    <location>
        <begin position="16"/>
        <end position="87"/>
    </location>
</feature>
<protein>
    <recommendedName>
        <fullName evidence="1">Insertion element IS402-like domain-containing protein</fullName>
    </recommendedName>
</protein>
<dbReference type="PANTHER" id="PTHR46637">
    <property type="entry name" value="TIS1421-TRANSPOSASE PROTEIN A"/>
    <property type="match status" value="1"/>
</dbReference>
<dbReference type="Pfam" id="PF13340">
    <property type="entry name" value="DUF4096"/>
    <property type="match status" value="1"/>
</dbReference>
<name>A0A379MWD9_9PROT</name>
<evidence type="ECO:0000259" key="1">
    <source>
        <dbReference type="Pfam" id="PF13340"/>
    </source>
</evidence>
<evidence type="ECO:0000313" key="3">
    <source>
        <dbReference type="Proteomes" id="UP000254919"/>
    </source>
</evidence>
<accession>A0A379MWD9</accession>
<reference evidence="2 3" key="1">
    <citation type="submission" date="2018-06" db="EMBL/GenBank/DDBJ databases">
        <authorList>
            <consortium name="Pathogen Informatics"/>
            <person name="Doyle S."/>
        </authorList>
    </citation>
    <scope>NUCLEOTIDE SEQUENCE [LARGE SCALE GENOMIC DNA]</scope>
    <source>
        <strain evidence="2 3">NCTC13291</strain>
    </source>
</reference>
<dbReference type="PANTHER" id="PTHR46637:SF1">
    <property type="entry name" value="BLL5188 PROTEIN"/>
    <property type="match status" value="1"/>
</dbReference>
<dbReference type="InterPro" id="IPR025161">
    <property type="entry name" value="IS402-like_dom"/>
</dbReference>
<dbReference type="Proteomes" id="UP000254919">
    <property type="component" value="Unassembled WGS sequence"/>
</dbReference>
<sequence length="198" mass="22717">MRHPSRLSPPQPFRPLTDDEWLALLPHILPRSPAGRPIADLRLRMDAIFHLALTPDPWRALPPHYGNPATISRYFRRLTHNGLWTRLLTLLAETHPNHPLRAIEHRICRAARRAYRILGLRLILLARRLGLRSALPGPPWLLPDPDLSETLRQTKIPPFPTRYGTLTAYRDLLKTLAALHRAAAGCARLPNRLRHAWP</sequence>
<dbReference type="InterPro" id="IPR052909">
    <property type="entry name" value="Transposase_6_like"/>
</dbReference>
<gene>
    <name evidence="2" type="ORF">NCTC13291_00887</name>
</gene>
<evidence type="ECO:0000313" key="2">
    <source>
        <dbReference type="EMBL" id="SUE38803.1"/>
    </source>
</evidence>
<dbReference type="RefSeq" id="WP_115359183.1">
    <property type="nucleotide sequence ID" value="NZ_CP025196.1"/>
</dbReference>